<evidence type="ECO:0000313" key="2">
    <source>
        <dbReference type="EMBL" id="KDE61649.1"/>
    </source>
</evidence>
<dbReference type="Pfam" id="PF04956">
    <property type="entry name" value="TrbC"/>
    <property type="match status" value="1"/>
</dbReference>
<name>A0AB73BU76_9FUSO</name>
<dbReference type="RefSeq" id="WP_035916241.1">
    <property type="nucleotide sequence ID" value="NZ_JAAC01000169.1"/>
</dbReference>
<protein>
    <recommendedName>
        <fullName evidence="4">Conjugal transfer protein TrbC</fullName>
    </recommendedName>
</protein>
<dbReference type="InterPro" id="IPR007039">
    <property type="entry name" value="TrbC/VirB2"/>
</dbReference>
<feature type="transmembrane region" description="Helical" evidence="1">
    <location>
        <begin position="73"/>
        <end position="101"/>
    </location>
</feature>
<keyword evidence="1" id="KW-0472">Membrane</keyword>
<keyword evidence="1" id="KW-0812">Transmembrane</keyword>
<evidence type="ECO:0008006" key="4">
    <source>
        <dbReference type="Google" id="ProtNLM"/>
    </source>
</evidence>
<organism evidence="2 3">
    <name type="scientific">Fusobacterium necrophorum BL</name>
    <dbReference type="NCBI Taxonomy" id="1441732"/>
    <lineage>
        <taxon>Bacteria</taxon>
        <taxon>Fusobacteriati</taxon>
        <taxon>Fusobacteriota</taxon>
        <taxon>Fusobacteriia</taxon>
        <taxon>Fusobacteriales</taxon>
        <taxon>Fusobacteriaceae</taxon>
        <taxon>Fusobacterium</taxon>
    </lineage>
</organism>
<reference evidence="2 3" key="1">
    <citation type="submission" date="2014-01" db="EMBL/GenBank/DDBJ databases">
        <title>Comparative genomics of Fusobacterium necrophorum wild isolates.</title>
        <authorList>
            <person name="Kittichotirat W."/>
            <person name="Bumgarner R.E."/>
            <person name="Lawrence P."/>
        </authorList>
    </citation>
    <scope>NUCLEOTIDE SEQUENCE [LARGE SCALE GENOMIC DNA]</scope>
    <source>
        <strain evidence="2 3">BL</strain>
    </source>
</reference>
<evidence type="ECO:0000256" key="1">
    <source>
        <dbReference type="SAM" id="Phobius"/>
    </source>
</evidence>
<comment type="caution">
    <text evidence="2">The sequence shown here is derived from an EMBL/GenBank/DDBJ whole genome shotgun (WGS) entry which is preliminary data.</text>
</comment>
<keyword evidence="1" id="KW-1133">Transmembrane helix</keyword>
<evidence type="ECO:0000313" key="3">
    <source>
        <dbReference type="Proteomes" id="UP000027473"/>
    </source>
</evidence>
<accession>A0AB73BU76</accession>
<sequence>MKRRMLFQVILLLVVFSFNVYASNAGFKWESGGNTMLKSAQVLSFILGFIAIIVLGGTFMFGSREIFQKILPVFGGLAIIGSAGAILTTFGISQTTGLIFIL</sequence>
<proteinExistence type="predicted"/>
<dbReference type="AlphaFoldDB" id="A0AB73BU76"/>
<gene>
    <name evidence="2" type="ORF">FUSO3_09815</name>
</gene>
<dbReference type="Proteomes" id="UP000027473">
    <property type="component" value="Unassembled WGS sequence"/>
</dbReference>
<dbReference type="EMBL" id="JAAC01000169">
    <property type="protein sequence ID" value="KDE61649.1"/>
    <property type="molecule type" value="Genomic_DNA"/>
</dbReference>
<feature type="transmembrane region" description="Helical" evidence="1">
    <location>
        <begin position="42"/>
        <end position="61"/>
    </location>
</feature>